<proteinExistence type="predicted"/>
<name>A0ABW4XN76_9GAMM</name>
<protein>
    <submittedName>
        <fullName evidence="2">Hemerythrin domain-containing protein</fullName>
    </submittedName>
</protein>
<evidence type="ECO:0000313" key="3">
    <source>
        <dbReference type="Proteomes" id="UP001597380"/>
    </source>
</evidence>
<dbReference type="PANTHER" id="PTHR39966:SF1">
    <property type="entry name" value="HEMERYTHRIN-LIKE DOMAIN-CONTAINING PROTEIN"/>
    <property type="match status" value="1"/>
</dbReference>
<dbReference type="InterPro" id="IPR012312">
    <property type="entry name" value="Hemerythrin-like"/>
</dbReference>
<evidence type="ECO:0000259" key="1">
    <source>
        <dbReference type="Pfam" id="PF01814"/>
    </source>
</evidence>
<reference evidence="3" key="1">
    <citation type="journal article" date="2019" name="Int. J. Syst. Evol. Microbiol.">
        <title>The Global Catalogue of Microorganisms (GCM) 10K type strain sequencing project: providing services to taxonomists for standard genome sequencing and annotation.</title>
        <authorList>
            <consortium name="The Broad Institute Genomics Platform"/>
            <consortium name="The Broad Institute Genome Sequencing Center for Infectious Disease"/>
            <person name="Wu L."/>
            <person name="Ma J."/>
        </authorList>
    </citation>
    <scope>NUCLEOTIDE SEQUENCE [LARGE SCALE GENOMIC DNA]</scope>
    <source>
        <strain evidence="3">CGMCC 1.10992</strain>
    </source>
</reference>
<sequence>MLELIHNDHKNLAILIQLLRERHAALVEKGEVNYSLIRDVVDYMQDYADKYHHKVEDVVYDYYLTHVCHQDAENNKLAQEHKKLELNTDELRTMLDMILNDCVIPLDQFAEKLGEFIELQQSHMDYEEEHVLPELEAKMSPSDWQAVADQFPVCPGATFEEAKATAQRLDPLFGQQVAEQYKELAKRLQKRSECVSV</sequence>
<keyword evidence="3" id="KW-1185">Reference proteome</keyword>
<comment type="caution">
    <text evidence="2">The sequence shown here is derived from an EMBL/GenBank/DDBJ whole genome shotgun (WGS) entry which is preliminary data.</text>
</comment>
<organism evidence="2 3">
    <name type="scientific">Corallincola platygyrae</name>
    <dbReference type="NCBI Taxonomy" id="1193278"/>
    <lineage>
        <taxon>Bacteria</taxon>
        <taxon>Pseudomonadati</taxon>
        <taxon>Pseudomonadota</taxon>
        <taxon>Gammaproteobacteria</taxon>
        <taxon>Alteromonadales</taxon>
        <taxon>Psychromonadaceae</taxon>
        <taxon>Corallincola</taxon>
    </lineage>
</organism>
<evidence type="ECO:0000313" key="2">
    <source>
        <dbReference type="EMBL" id="MFD2097011.1"/>
    </source>
</evidence>
<dbReference type="Gene3D" id="1.20.120.520">
    <property type="entry name" value="nmb1532 protein domain like"/>
    <property type="match status" value="1"/>
</dbReference>
<dbReference type="Proteomes" id="UP001597380">
    <property type="component" value="Unassembled WGS sequence"/>
</dbReference>
<accession>A0ABW4XN76</accession>
<dbReference type="Pfam" id="PF01814">
    <property type="entry name" value="Hemerythrin"/>
    <property type="match status" value="1"/>
</dbReference>
<dbReference type="EMBL" id="JBHUHT010000014">
    <property type="protein sequence ID" value="MFD2097011.1"/>
    <property type="molecule type" value="Genomic_DNA"/>
</dbReference>
<gene>
    <name evidence="2" type="ORF">ACFSJ3_13525</name>
</gene>
<feature type="domain" description="Hemerythrin-like" evidence="1">
    <location>
        <begin position="2"/>
        <end position="135"/>
    </location>
</feature>
<dbReference type="PANTHER" id="PTHR39966">
    <property type="entry name" value="BLL2471 PROTEIN-RELATED"/>
    <property type="match status" value="1"/>
</dbReference>
<dbReference type="RefSeq" id="WP_345339681.1">
    <property type="nucleotide sequence ID" value="NZ_BAABLI010000011.1"/>
</dbReference>